<dbReference type="GO" id="GO:0006357">
    <property type="term" value="P:regulation of transcription by RNA polymerase II"/>
    <property type="evidence" value="ECO:0007669"/>
    <property type="project" value="TreeGrafter"/>
</dbReference>
<dbReference type="EMBL" id="JACGCI010000066">
    <property type="protein sequence ID" value="KAF6749106.1"/>
    <property type="molecule type" value="Genomic_DNA"/>
</dbReference>
<keyword evidence="7" id="KW-0539">Nucleus</keyword>
<feature type="compositionally biased region" description="Low complexity" evidence="9">
    <location>
        <begin position="1"/>
        <end position="14"/>
    </location>
</feature>
<organism evidence="11 12">
    <name type="scientific">Ephemerocybe angulata</name>
    <dbReference type="NCBI Taxonomy" id="980116"/>
    <lineage>
        <taxon>Eukaryota</taxon>
        <taxon>Fungi</taxon>
        <taxon>Dikarya</taxon>
        <taxon>Basidiomycota</taxon>
        <taxon>Agaricomycotina</taxon>
        <taxon>Agaricomycetes</taxon>
        <taxon>Agaricomycetidae</taxon>
        <taxon>Agaricales</taxon>
        <taxon>Agaricineae</taxon>
        <taxon>Psathyrellaceae</taxon>
        <taxon>Ephemerocybe</taxon>
    </lineage>
</organism>
<feature type="region of interest" description="Disordered" evidence="9">
    <location>
        <begin position="1"/>
        <end position="39"/>
    </location>
</feature>
<proteinExistence type="predicted"/>
<feature type="domain" description="C2H2-type" evidence="10">
    <location>
        <begin position="241"/>
        <end position="273"/>
    </location>
</feature>
<evidence type="ECO:0000256" key="2">
    <source>
        <dbReference type="ARBA" id="ARBA00022723"/>
    </source>
</evidence>
<dbReference type="PANTHER" id="PTHR46179:SF13">
    <property type="entry name" value="C2H2-TYPE DOMAIN-CONTAINING PROTEIN"/>
    <property type="match status" value="1"/>
</dbReference>
<dbReference type="InterPro" id="IPR036236">
    <property type="entry name" value="Znf_C2H2_sf"/>
</dbReference>
<sequence>MNHSTPSSSASPERPSSPRKAYDPSTAPTWIREGSKNSQQANTWGAHMLIPTPFVCTERGCSGKGFKTKERLREHVKSVHNPTDFVCDMKNCSQAFKTETLLQEHVKKAHVERKHGCPYEVDGCKKRFPYRQNVASHVRAFHKGGGGQGIEMLETTPALPSSSTPVERPSVSFPRKAYNPSTVPTWLREGSKHSQQANTWGAYAPARDFVCDAKNCSQGFKSEALLQEHVKRAHRRLEKKYTCPFVAEGCTKQFPYKQRLDSHVKFSHKGAGEREREEPEAYAPSVGFRVVGDEIWRIRPEAALTFESERRS</sequence>
<dbReference type="SUPFAM" id="SSF57667">
    <property type="entry name" value="beta-beta-alpha zinc fingers"/>
    <property type="match status" value="1"/>
</dbReference>
<dbReference type="GO" id="GO:0005634">
    <property type="term" value="C:nucleus"/>
    <property type="evidence" value="ECO:0007669"/>
    <property type="project" value="UniProtKB-SubCell"/>
</dbReference>
<comment type="caution">
    <text evidence="11">The sequence shown here is derived from an EMBL/GenBank/DDBJ whole genome shotgun (WGS) entry which is preliminary data.</text>
</comment>
<feature type="domain" description="C2H2-type" evidence="10">
    <location>
        <begin position="209"/>
        <end position="239"/>
    </location>
</feature>
<evidence type="ECO:0000256" key="9">
    <source>
        <dbReference type="SAM" id="MobiDB-lite"/>
    </source>
</evidence>
<dbReference type="GO" id="GO:0008270">
    <property type="term" value="F:zinc ion binding"/>
    <property type="evidence" value="ECO:0007669"/>
    <property type="project" value="UniProtKB-KW"/>
</dbReference>
<dbReference type="PANTHER" id="PTHR46179">
    <property type="entry name" value="ZINC FINGER PROTEIN"/>
    <property type="match status" value="1"/>
</dbReference>
<evidence type="ECO:0000256" key="4">
    <source>
        <dbReference type="ARBA" id="ARBA00022833"/>
    </source>
</evidence>
<dbReference type="Gene3D" id="3.30.160.60">
    <property type="entry name" value="Classic Zinc Finger"/>
    <property type="match status" value="3"/>
</dbReference>
<evidence type="ECO:0000256" key="3">
    <source>
        <dbReference type="ARBA" id="ARBA00022771"/>
    </source>
</evidence>
<evidence type="ECO:0000256" key="6">
    <source>
        <dbReference type="ARBA" id="ARBA00023163"/>
    </source>
</evidence>
<protein>
    <recommendedName>
        <fullName evidence="10">C2H2-type domain-containing protein</fullName>
    </recommendedName>
</protein>
<evidence type="ECO:0000313" key="12">
    <source>
        <dbReference type="Proteomes" id="UP000521943"/>
    </source>
</evidence>
<evidence type="ECO:0000256" key="8">
    <source>
        <dbReference type="PROSITE-ProRule" id="PRU00042"/>
    </source>
</evidence>
<accession>A0A8H6M1S6</accession>
<dbReference type="AlphaFoldDB" id="A0A8H6M1S6"/>
<dbReference type="Proteomes" id="UP000521943">
    <property type="component" value="Unassembled WGS sequence"/>
</dbReference>
<dbReference type="OrthoDB" id="2505903at2759"/>
<keyword evidence="3 8" id="KW-0863">Zinc-finger</keyword>
<evidence type="ECO:0000313" key="11">
    <source>
        <dbReference type="EMBL" id="KAF6749106.1"/>
    </source>
</evidence>
<evidence type="ECO:0000259" key="10">
    <source>
        <dbReference type="PROSITE" id="PS50157"/>
    </source>
</evidence>
<dbReference type="InterPro" id="IPR051061">
    <property type="entry name" value="Zinc_finger_trans_reg"/>
</dbReference>
<dbReference type="PROSITE" id="PS50157">
    <property type="entry name" value="ZINC_FINGER_C2H2_2"/>
    <property type="match status" value="3"/>
</dbReference>
<keyword evidence="5" id="KW-0805">Transcription regulation</keyword>
<keyword evidence="4" id="KW-0862">Zinc</keyword>
<dbReference type="PROSITE" id="PS00028">
    <property type="entry name" value="ZINC_FINGER_C2H2_1"/>
    <property type="match status" value="2"/>
</dbReference>
<evidence type="ECO:0000256" key="7">
    <source>
        <dbReference type="ARBA" id="ARBA00023242"/>
    </source>
</evidence>
<feature type="domain" description="C2H2-type" evidence="10">
    <location>
        <begin position="85"/>
        <end position="115"/>
    </location>
</feature>
<reference evidence="11 12" key="1">
    <citation type="submission" date="2020-07" db="EMBL/GenBank/DDBJ databases">
        <title>Comparative genomics of pyrophilous fungi reveals a link between fire events and developmental genes.</title>
        <authorList>
            <consortium name="DOE Joint Genome Institute"/>
            <person name="Steindorff A.S."/>
            <person name="Carver A."/>
            <person name="Calhoun S."/>
            <person name="Stillman K."/>
            <person name="Liu H."/>
            <person name="Lipzen A."/>
            <person name="Pangilinan J."/>
            <person name="Labutti K."/>
            <person name="Bruns T.D."/>
            <person name="Grigoriev I.V."/>
        </authorList>
    </citation>
    <scope>NUCLEOTIDE SEQUENCE [LARGE SCALE GENOMIC DNA]</scope>
    <source>
        <strain evidence="11 12">CBS 144469</strain>
    </source>
</reference>
<gene>
    <name evidence="11" type="ORF">DFP72DRAFT_1073663</name>
</gene>
<keyword evidence="2" id="KW-0479">Metal-binding</keyword>
<evidence type="ECO:0000256" key="1">
    <source>
        <dbReference type="ARBA" id="ARBA00004123"/>
    </source>
</evidence>
<comment type="subcellular location">
    <subcellularLocation>
        <location evidence="1">Nucleus</location>
    </subcellularLocation>
</comment>
<name>A0A8H6M1S6_9AGAR</name>
<dbReference type="InterPro" id="IPR013087">
    <property type="entry name" value="Znf_C2H2_type"/>
</dbReference>
<dbReference type="SMART" id="SM00355">
    <property type="entry name" value="ZnF_C2H2"/>
    <property type="match status" value="5"/>
</dbReference>
<keyword evidence="6" id="KW-0804">Transcription</keyword>
<evidence type="ECO:0000256" key="5">
    <source>
        <dbReference type="ARBA" id="ARBA00023015"/>
    </source>
</evidence>
<keyword evidence="12" id="KW-1185">Reference proteome</keyword>